<reference evidence="1" key="2">
    <citation type="journal article" date="2021" name="Sci. Rep.">
        <title>The distribution of antibiotic resistance genes in chicken gut microbiota commensals.</title>
        <authorList>
            <person name="Juricova H."/>
            <person name="Matiasovicova J."/>
            <person name="Kubasova T."/>
            <person name="Cejkova D."/>
            <person name="Rychlik I."/>
        </authorList>
    </citation>
    <scope>NUCLEOTIDE SEQUENCE</scope>
    <source>
        <strain evidence="1">An420c</strain>
    </source>
</reference>
<dbReference type="RefSeq" id="WP_204908406.1">
    <property type="nucleotide sequence ID" value="NZ_JACJLV010000009.1"/>
</dbReference>
<proteinExistence type="predicted"/>
<dbReference type="NCBIfam" id="NF040920">
    <property type="entry name" value="CD1871A_fam"/>
    <property type="match status" value="1"/>
</dbReference>
<sequence>MNKGRKTNMAGAGYRRWLWALLLAAGICFLGIGIWRGEAQTVWIKAIYICLECIGIG</sequence>
<reference evidence="1" key="1">
    <citation type="submission" date="2020-08" db="EMBL/GenBank/DDBJ databases">
        <authorList>
            <person name="Cejkova D."/>
            <person name="Kubasova T."/>
            <person name="Jahodarova E."/>
            <person name="Rychlik I."/>
        </authorList>
    </citation>
    <scope>NUCLEOTIDE SEQUENCE</scope>
    <source>
        <strain evidence="1">An420c</strain>
    </source>
</reference>
<comment type="caution">
    <text evidence="1">The sequence shown here is derived from an EMBL/GenBank/DDBJ whole genome shotgun (WGS) entry which is preliminary data.</text>
</comment>
<accession>A0A939BBZ9</accession>
<gene>
    <name evidence="1" type="ORF">H6A13_04075</name>
</gene>
<evidence type="ECO:0000313" key="1">
    <source>
        <dbReference type="EMBL" id="MBM6826287.1"/>
    </source>
</evidence>
<keyword evidence="2" id="KW-1185">Reference proteome</keyword>
<protein>
    <submittedName>
        <fullName evidence="1">Thioredoxin</fullName>
    </submittedName>
</protein>
<evidence type="ECO:0000313" key="2">
    <source>
        <dbReference type="Proteomes" id="UP000713880"/>
    </source>
</evidence>
<dbReference type="InterPro" id="IPR047708">
    <property type="entry name" value="CD1871A-like"/>
</dbReference>
<dbReference type="Proteomes" id="UP000713880">
    <property type="component" value="Unassembled WGS sequence"/>
</dbReference>
<organism evidence="1 2">
    <name type="scientific">Mordavella massiliensis</name>
    <dbReference type="NCBI Taxonomy" id="1871024"/>
    <lineage>
        <taxon>Bacteria</taxon>
        <taxon>Bacillati</taxon>
        <taxon>Bacillota</taxon>
        <taxon>Clostridia</taxon>
        <taxon>Eubacteriales</taxon>
        <taxon>Clostridiaceae</taxon>
        <taxon>Mordavella</taxon>
    </lineage>
</organism>
<name>A0A939BBZ9_9CLOT</name>
<dbReference type="AlphaFoldDB" id="A0A939BBZ9"/>
<dbReference type="EMBL" id="JACJLV010000009">
    <property type="protein sequence ID" value="MBM6826287.1"/>
    <property type="molecule type" value="Genomic_DNA"/>
</dbReference>